<evidence type="ECO:0000313" key="2">
    <source>
        <dbReference type="Proteomes" id="UP000018208"/>
    </source>
</evidence>
<dbReference type="KEGG" id="ssao:94296112"/>
<dbReference type="AlphaFoldDB" id="A0A9P8LYF7"/>
<dbReference type="GeneID" id="94296112"/>
<comment type="caution">
    <text evidence="1">The sequence shown here is derived from an EMBL/GenBank/DDBJ whole genome shotgun (WGS) entry which is preliminary data.</text>
</comment>
<accession>A0A9P8LYF7</accession>
<organism evidence="1 2">
    <name type="scientific">Spironucleus salmonicida</name>
    <dbReference type="NCBI Taxonomy" id="348837"/>
    <lineage>
        <taxon>Eukaryota</taxon>
        <taxon>Metamonada</taxon>
        <taxon>Diplomonadida</taxon>
        <taxon>Hexamitidae</taxon>
        <taxon>Hexamitinae</taxon>
        <taxon>Spironucleus</taxon>
    </lineage>
</organism>
<evidence type="ECO:0000313" key="1">
    <source>
        <dbReference type="EMBL" id="KAH0576525.1"/>
    </source>
</evidence>
<dbReference type="EMBL" id="AUWU02000002">
    <property type="protein sequence ID" value="KAH0576525.1"/>
    <property type="molecule type" value="Genomic_DNA"/>
</dbReference>
<sequence length="1278" mass="149964">MEININQTEPLNEQINSPKKLVDMCRFSLYKIINQFNLQNFDLGCIISYKTFSLLKTLKFIIPLYPQFGAISSFANSWLGSLQTAKQQLEIERKFSMSPFNEFDALFDPEYDFCQDFQAQPAELINEINERIVTDLVWELRRILMRQEKAGRIAIEKCNVFYEIDGFKGEIYWYADFNEIDQIKIFFEPMRAIPNENWLKNFAESVQITLSDKNGEDDQLFQEIKNRIYQSVIKKQVAKITSVNIPTNINEEMFIFTTQNALTEDQIKLRLETVVYAICYKFNKNGKQKLRQIAKENGGVFASESNHFANLEYIKQTQTGVSRIALSSLKLSKGPSDYLIFEFKQNYDYPWSLQCGKYLISYQEEQFYPENVITQVYNDLANKQRSFFLQDLQVFLQNNVNNDYKLEVYESNKENQVFLTFRQLQLLVKDQNNFNLCNLLTGDTYYSTINSLINGGLIKMSVHKENLDIEKLIQFALNDFKQLKKVLILITFVDKILINIPEDTVYKIFFENIIGETINSYDAALFYQNELDEIHAIFYVNDNGVPIANDYYLEYDQNDHMIIHLSKNKIQAPLQVLFKEYSLFSVNQEFIILENQQVKITLLVQQSNENIKITFSFDSNQVKQTYIIYNQLFIYSHLQCSVLLIQNLIQNLLLQQDLLNKRMQSVYFNFVAIPCQQQQQQQSQQEKFDTRFYSPYNLVDYLQNFNLVKWVPVALNKDILLQNIEKLPEFNKYYQAYCLVNRDSQISIFLTSTLQIHFPSQKTQIKLLDSPDFDALVQERRYLVQNKLVDFSSQINLIQTNSLELLTQQDDILLFIQFTGKNLLCQTQISSKLEFLAFAIQKQIQSYINKPKIVTQDLKNQFLKIEQLMYYKQYHNNVINNLKCPTYAFSRPLKYSFKADNFHNSMNQLFQFQSARQMAIQLLLVKQYSNIKQLASFLHAVSKTSSQTEIFSLNNNIFETYDSEVELMYTQNQTGMFLCENKYIYNNMLRLYNIYKFKDKTPIFCLINKEVKEPKYDGKSLRFNINSNNGWQFTIDLGGCKDCIFNLQFDSPSLEVDLVNQFEFNNQQITLKKQFIRQYSQSYFFSSNSELIKFVSFKYFLESAETRFFCNEKYQKCSSTEKSSQQEGAIVHWQNQCRCGGHHVTPFGHRSVILPTYKNSKQFILDCQKAISTANLLNILNCMVEVFGDRKVANMERDHSLINVKPEIAGGCITLKIRDCQGVKIVNGGLKLLDRDVNVWDLAQHIIGIDGIVFGIRFYGWAGERKQLLEKHWIDVDE</sequence>
<protein>
    <submittedName>
        <fullName evidence="1">Uncharacterized protein</fullName>
    </submittedName>
</protein>
<reference evidence="1 2" key="1">
    <citation type="journal article" date="2014" name="PLoS Genet.">
        <title>The Genome of Spironucleus salmonicida Highlights a Fish Pathogen Adapted to Fluctuating Environments.</title>
        <authorList>
            <person name="Xu F."/>
            <person name="Jerlstrom-Hultqvist J."/>
            <person name="Einarsson E."/>
            <person name="Astvaldsson A."/>
            <person name="Svard S.G."/>
            <person name="Andersson J.O."/>
        </authorList>
    </citation>
    <scope>NUCLEOTIDE SEQUENCE [LARGE SCALE GENOMIC DNA]</scope>
    <source>
        <strain evidence="1 2">ATCC 50377</strain>
    </source>
</reference>
<name>A0A9P8LYF7_9EUKA</name>
<dbReference type="RefSeq" id="XP_067767298.1">
    <property type="nucleotide sequence ID" value="XM_067905981.1"/>
</dbReference>
<proteinExistence type="predicted"/>
<gene>
    <name evidence="1" type="ORF">SS50377_22089</name>
</gene>
<dbReference type="Proteomes" id="UP000018208">
    <property type="component" value="Unassembled WGS sequence"/>
</dbReference>
<keyword evidence="2" id="KW-1185">Reference proteome</keyword>